<dbReference type="InterPro" id="IPR006180">
    <property type="entry name" value="3-OHacyl-CoA_DH_CS"/>
</dbReference>
<protein>
    <submittedName>
        <fullName evidence="5">3-hydroxyacyl-CoA dehydrogenase</fullName>
    </submittedName>
</protein>
<keyword evidence="6" id="KW-1185">Reference proteome</keyword>
<dbReference type="InterPro" id="IPR008927">
    <property type="entry name" value="6-PGluconate_DH-like_C_sf"/>
</dbReference>
<sequence>MKKESILKVGIIGAGLIGRSWAIVFARAGHEVQLWDKDSRVVSGVRDLIATQLGVLSQHDLLVDQQATLARIQVFPEIEAAVDGAGYIQENLPEKLEIKKEIFQMLDELCPRETVLASSTSSIPASLFSAALSNRQRCVVAHPVNPPHLIPLVEVCGAPWTSEQVVQQTIALMDSIKQRPVLLKKEIEGFVLNRLQGAVLNEAFKLVKHGYMSVDDVDTTIKDGLGLRWAFMGPFETIDLNAPEGLADYCRRYGGLYESIAEQQSVVEPWAESLIHDVAAQREQVLPRDQLQERADWRDTKLMELVSFKNKANLGK</sequence>
<proteinExistence type="inferred from homology"/>
<comment type="caution">
    <text evidence="5">The sequence shown here is derived from an EMBL/GenBank/DDBJ whole genome shotgun (WGS) entry which is preliminary data.</text>
</comment>
<keyword evidence="2" id="KW-0560">Oxidoreductase</keyword>
<organism evidence="5 6">
    <name type="scientific">Paralcaligenes ureilyticus</name>
    <dbReference type="NCBI Taxonomy" id="627131"/>
    <lineage>
        <taxon>Bacteria</taxon>
        <taxon>Pseudomonadati</taxon>
        <taxon>Pseudomonadota</taxon>
        <taxon>Betaproteobacteria</taxon>
        <taxon>Burkholderiales</taxon>
        <taxon>Alcaligenaceae</taxon>
        <taxon>Paralcaligenes</taxon>
    </lineage>
</organism>
<evidence type="ECO:0000256" key="1">
    <source>
        <dbReference type="ARBA" id="ARBA00009463"/>
    </source>
</evidence>
<dbReference type="Proteomes" id="UP000295525">
    <property type="component" value="Unassembled WGS sequence"/>
</dbReference>
<evidence type="ECO:0000259" key="3">
    <source>
        <dbReference type="Pfam" id="PF00725"/>
    </source>
</evidence>
<gene>
    <name evidence="5" type="ORF">EDC26_104255</name>
</gene>
<dbReference type="InterPro" id="IPR006108">
    <property type="entry name" value="3HC_DH_C"/>
</dbReference>
<dbReference type="Gene3D" id="3.40.50.720">
    <property type="entry name" value="NAD(P)-binding Rossmann-like Domain"/>
    <property type="match status" value="1"/>
</dbReference>
<evidence type="ECO:0000259" key="4">
    <source>
        <dbReference type="Pfam" id="PF02737"/>
    </source>
</evidence>
<dbReference type="InterPro" id="IPR036291">
    <property type="entry name" value="NAD(P)-bd_dom_sf"/>
</dbReference>
<evidence type="ECO:0000313" key="5">
    <source>
        <dbReference type="EMBL" id="TCT09095.1"/>
    </source>
</evidence>
<dbReference type="NCBIfam" id="NF004783">
    <property type="entry name" value="PRK06129.1"/>
    <property type="match status" value="1"/>
</dbReference>
<name>A0A4R3MCA5_9BURK</name>
<dbReference type="Pfam" id="PF02737">
    <property type="entry name" value="3HCDH_N"/>
    <property type="match status" value="1"/>
</dbReference>
<dbReference type="PANTHER" id="PTHR48075">
    <property type="entry name" value="3-HYDROXYACYL-COA DEHYDROGENASE FAMILY PROTEIN"/>
    <property type="match status" value="1"/>
</dbReference>
<feature type="domain" description="3-hydroxyacyl-CoA dehydrogenase C-terminal" evidence="3">
    <location>
        <begin position="189"/>
        <end position="252"/>
    </location>
</feature>
<dbReference type="OrthoDB" id="9803287at2"/>
<dbReference type="InterPro" id="IPR006176">
    <property type="entry name" value="3-OHacyl-CoA_DH_NAD-bd"/>
</dbReference>
<dbReference type="PANTHER" id="PTHR48075:SF1">
    <property type="entry name" value="LAMBDA-CRYSTALLIN HOMOLOG"/>
    <property type="match status" value="1"/>
</dbReference>
<dbReference type="SUPFAM" id="SSF48179">
    <property type="entry name" value="6-phosphogluconate dehydrogenase C-terminal domain-like"/>
    <property type="match status" value="1"/>
</dbReference>
<dbReference type="InterPro" id="IPR013328">
    <property type="entry name" value="6PGD_dom2"/>
</dbReference>
<evidence type="ECO:0000256" key="2">
    <source>
        <dbReference type="ARBA" id="ARBA00023002"/>
    </source>
</evidence>
<dbReference type="GO" id="GO:0070403">
    <property type="term" value="F:NAD+ binding"/>
    <property type="evidence" value="ECO:0007669"/>
    <property type="project" value="InterPro"/>
</dbReference>
<dbReference type="GO" id="GO:0050104">
    <property type="term" value="F:L-gulonate 3-dehydrogenase activity"/>
    <property type="evidence" value="ECO:0007669"/>
    <property type="project" value="TreeGrafter"/>
</dbReference>
<comment type="similarity">
    <text evidence="1">Belongs to the 3-hydroxyacyl-CoA dehydrogenase family.</text>
</comment>
<accession>A0A4R3MCA5</accession>
<reference evidence="5 6" key="1">
    <citation type="submission" date="2019-03" db="EMBL/GenBank/DDBJ databases">
        <title>Genomic Encyclopedia of Type Strains, Phase IV (KMG-IV): sequencing the most valuable type-strain genomes for metagenomic binning, comparative biology and taxonomic classification.</title>
        <authorList>
            <person name="Goeker M."/>
        </authorList>
    </citation>
    <scope>NUCLEOTIDE SEQUENCE [LARGE SCALE GENOMIC DNA]</scope>
    <source>
        <strain evidence="5 6">DSM 24591</strain>
    </source>
</reference>
<dbReference type="Gene3D" id="1.10.1040.10">
    <property type="entry name" value="N-(1-d-carboxylethyl)-l-norvaline Dehydrogenase, domain 2"/>
    <property type="match status" value="1"/>
</dbReference>
<dbReference type="SUPFAM" id="SSF51735">
    <property type="entry name" value="NAD(P)-binding Rossmann-fold domains"/>
    <property type="match status" value="1"/>
</dbReference>
<dbReference type="GO" id="GO:0006631">
    <property type="term" value="P:fatty acid metabolic process"/>
    <property type="evidence" value="ECO:0007669"/>
    <property type="project" value="InterPro"/>
</dbReference>
<evidence type="ECO:0000313" key="6">
    <source>
        <dbReference type="Proteomes" id="UP000295525"/>
    </source>
</evidence>
<feature type="domain" description="3-hydroxyacyl-CoA dehydrogenase NAD binding" evidence="4">
    <location>
        <begin position="8"/>
        <end position="185"/>
    </location>
</feature>
<dbReference type="AlphaFoldDB" id="A0A4R3MCA5"/>
<dbReference type="EMBL" id="SMAJ01000004">
    <property type="protein sequence ID" value="TCT09095.1"/>
    <property type="molecule type" value="Genomic_DNA"/>
</dbReference>
<dbReference type="PROSITE" id="PS00067">
    <property type="entry name" value="3HCDH"/>
    <property type="match status" value="1"/>
</dbReference>
<dbReference type="Pfam" id="PF00725">
    <property type="entry name" value="3HCDH"/>
    <property type="match status" value="1"/>
</dbReference>